<sequence length="584" mass="66860">MFTAQEYLDKITLGSLFLSQLDYRRREGYGKFDVDPRRMHESFSGHLNQFATLLSGGGEGANLAVSGTVHSRGISLLVLYQNGNEMGFQEAPTHVLSWKRHQKNEQESAVEILKAWHSRSLSNYIPDLITFMSSSGNQHDPLQFDQLVCYALRYNVSRIRHLLAIGHQVWQHEYESGNNGRVVVTTGPAQIVRKWFADHCSGRIVGFPLSHRLWNDDTSRRLIARYDNILVEADTGNLCVTRENVDRLVSIFTTLEERVNDAFRADSTSREEMFKRLYLHILLLLTIIKTGVLGEMIRVNRGLERVLVEATRTVKGKRQRDTDRADDEDEEATSIRTEGGFQYVRVEVYYMTLCACYDAVAHLQRHPIQAWGLDLTVTEVWCRGPPPTKIEPGLRQEFEGRISRDLENTPKYRNDPEWLARLKNTLGKTLDKIFQSDHPRVPRVSYHAEASLMAIVHAYNNPDCSQHSGLVRDPELFESLSEIFQKPANIMIGIPKKCCYLCWKLSKLLRLGPDSNRKIELPGYQVDGVFFPWAPPPQLSEDILQELWEDVCIRTVDALEARNPEPFRSEPPCVSDESAVRFGQ</sequence>
<reference evidence="1 2" key="1">
    <citation type="submission" date="2024-02" db="EMBL/GenBank/DDBJ databases">
        <title>A draft genome for the cacao thread blight pathogen Marasmius crinis-equi.</title>
        <authorList>
            <person name="Cohen S.P."/>
            <person name="Baruah I.K."/>
            <person name="Amoako-Attah I."/>
            <person name="Bukari Y."/>
            <person name="Meinhardt L.W."/>
            <person name="Bailey B.A."/>
        </authorList>
    </citation>
    <scope>NUCLEOTIDE SEQUENCE [LARGE SCALE GENOMIC DNA]</scope>
    <source>
        <strain evidence="1 2">GH-76</strain>
    </source>
</reference>
<accession>A0ABR3EVL1</accession>
<gene>
    <name evidence="1" type="ORF">V5O48_015045</name>
</gene>
<name>A0ABR3EVL1_9AGAR</name>
<evidence type="ECO:0000313" key="2">
    <source>
        <dbReference type="Proteomes" id="UP001465976"/>
    </source>
</evidence>
<proteinExistence type="predicted"/>
<comment type="caution">
    <text evidence="1">The sequence shown here is derived from an EMBL/GenBank/DDBJ whole genome shotgun (WGS) entry which is preliminary data.</text>
</comment>
<keyword evidence="2" id="KW-1185">Reference proteome</keyword>
<dbReference type="Proteomes" id="UP001465976">
    <property type="component" value="Unassembled WGS sequence"/>
</dbReference>
<protein>
    <submittedName>
        <fullName evidence="1">Uncharacterized protein</fullName>
    </submittedName>
</protein>
<evidence type="ECO:0000313" key="1">
    <source>
        <dbReference type="EMBL" id="KAL0566953.1"/>
    </source>
</evidence>
<dbReference type="EMBL" id="JBAHYK010001724">
    <property type="protein sequence ID" value="KAL0566953.1"/>
    <property type="molecule type" value="Genomic_DNA"/>
</dbReference>
<organism evidence="1 2">
    <name type="scientific">Marasmius crinis-equi</name>
    <dbReference type="NCBI Taxonomy" id="585013"/>
    <lineage>
        <taxon>Eukaryota</taxon>
        <taxon>Fungi</taxon>
        <taxon>Dikarya</taxon>
        <taxon>Basidiomycota</taxon>
        <taxon>Agaricomycotina</taxon>
        <taxon>Agaricomycetes</taxon>
        <taxon>Agaricomycetidae</taxon>
        <taxon>Agaricales</taxon>
        <taxon>Marasmiineae</taxon>
        <taxon>Marasmiaceae</taxon>
        <taxon>Marasmius</taxon>
    </lineage>
</organism>